<gene>
    <name evidence="7" type="ORF">JKL49_09225</name>
</gene>
<evidence type="ECO:0000256" key="4">
    <source>
        <dbReference type="ARBA" id="ARBA00023163"/>
    </source>
</evidence>
<dbReference type="Pfam" id="PF00126">
    <property type="entry name" value="HTH_1"/>
    <property type="match status" value="1"/>
</dbReference>
<organism evidence="7">
    <name type="scientific">Phenylobacterium glaciei</name>
    <dbReference type="NCBI Taxonomy" id="2803784"/>
    <lineage>
        <taxon>Bacteria</taxon>
        <taxon>Pseudomonadati</taxon>
        <taxon>Pseudomonadota</taxon>
        <taxon>Alphaproteobacteria</taxon>
        <taxon>Caulobacterales</taxon>
        <taxon>Caulobacteraceae</taxon>
        <taxon>Phenylobacterium</taxon>
    </lineage>
</organism>
<dbReference type="Gene3D" id="1.10.10.10">
    <property type="entry name" value="Winged helix-like DNA-binding domain superfamily/Winged helix DNA-binding domain"/>
    <property type="match status" value="1"/>
</dbReference>
<dbReference type="AlphaFoldDB" id="A0A974P5A5"/>
<dbReference type="SUPFAM" id="SSF46785">
    <property type="entry name" value="Winged helix' DNA-binding domain"/>
    <property type="match status" value="1"/>
</dbReference>
<comment type="similarity">
    <text evidence="1">Belongs to the LysR transcriptional regulatory family.</text>
</comment>
<evidence type="ECO:0000256" key="2">
    <source>
        <dbReference type="ARBA" id="ARBA00023015"/>
    </source>
</evidence>
<dbReference type="FunFam" id="1.10.10.10:FF:000001">
    <property type="entry name" value="LysR family transcriptional regulator"/>
    <property type="match status" value="1"/>
</dbReference>
<dbReference type="PANTHER" id="PTHR30537">
    <property type="entry name" value="HTH-TYPE TRANSCRIPTIONAL REGULATOR"/>
    <property type="match status" value="1"/>
</dbReference>
<evidence type="ECO:0000259" key="6">
    <source>
        <dbReference type="PROSITE" id="PS50931"/>
    </source>
</evidence>
<feature type="compositionally biased region" description="Polar residues" evidence="5">
    <location>
        <begin position="81"/>
        <end position="100"/>
    </location>
</feature>
<keyword evidence="2" id="KW-0805">Transcription regulation</keyword>
<dbReference type="GO" id="GO:0003700">
    <property type="term" value="F:DNA-binding transcription factor activity"/>
    <property type="evidence" value="ECO:0007669"/>
    <property type="project" value="InterPro"/>
</dbReference>
<dbReference type="PRINTS" id="PR00039">
    <property type="entry name" value="HTHLYSR"/>
</dbReference>
<dbReference type="InterPro" id="IPR058163">
    <property type="entry name" value="LysR-type_TF_proteobact-type"/>
</dbReference>
<dbReference type="EMBL" id="CP068570">
    <property type="protein sequence ID" value="QQZ51252.1"/>
    <property type="molecule type" value="Genomic_DNA"/>
</dbReference>
<sequence>MKAFVAVATWGSFAEAARRLRISPSAVTRSVAQLEDRLGLTLLSRTTRSVRLTERGQIYLESSRRILEDLETGERQARARTPSQGASCMSPPRSSSVGCTSCRWSGACWPTTRPRRAPEPV</sequence>
<evidence type="ECO:0000256" key="1">
    <source>
        <dbReference type="ARBA" id="ARBA00009437"/>
    </source>
</evidence>
<evidence type="ECO:0000256" key="5">
    <source>
        <dbReference type="SAM" id="MobiDB-lite"/>
    </source>
</evidence>
<evidence type="ECO:0000313" key="7">
    <source>
        <dbReference type="EMBL" id="QQZ51252.1"/>
    </source>
</evidence>
<name>A0A974P5A5_9CAUL</name>
<keyword evidence="4" id="KW-0804">Transcription</keyword>
<dbReference type="GO" id="GO:0003677">
    <property type="term" value="F:DNA binding"/>
    <property type="evidence" value="ECO:0007669"/>
    <property type="project" value="UniProtKB-KW"/>
</dbReference>
<dbReference type="InterPro" id="IPR036390">
    <property type="entry name" value="WH_DNA-bd_sf"/>
</dbReference>
<dbReference type="InterPro" id="IPR000847">
    <property type="entry name" value="LysR_HTH_N"/>
</dbReference>
<protein>
    <submittedName>
        <fullName evidence="7">LysR family transcriptional regulator</fullName>
    </submittedName>
</protein>
<feature type="region of interest" description="Disordered" evidence="5">
    <location>
        <begin position="71"/>
        <end position="100"/>
    </location>
</feature>
<proteinExistence type="inferred from homology"/>
<evidence type="ECO:0000256" key="3">
    <source>
        <dbReference type="ARBA" id="ARBA00023125"/>
    </source>
</evidence>
<feature type="domain" description="HTH lysR-type" evidence="6">
    <location>
        <begin position="1"/>
        <end position="53"/>
    </location>
</feature>
<keyword evidence="3" id="KW-0238">DNA-binding</keyword>
<reference evidence="7" key="1">
    <citation type="submission" date="2021-01" db="EMBL/GenBank/DDBJ databases">
        <title>Genome sequence of Phenylobacterium sp. 20VBR1 isolated from a valley glaceir, Ny-Alesund, Svalbard.</title>
        <authorList>
            <person name="Thomas F.A."/>
            <person name="Krishnan K.P."/>
            <person name="Sinha R.K."/>
        </authorList>
    </citation>
    <scope>NUCLEOTIDE SEQUENCE</scope>
    <source>
        <strain evidence="7">20VBR1</strain>
    </source>
</reference>
<dbReference type="PROSITE" id="PS50931">
    <property type="entry name" value="HTH_LYSR"/>
    <property type="match status" value="1"/>
</dbReference>
<dbReference type="PANTHER" id="PTHR30537:SF5">
    <property type="entry name" value="HTH-TYPE TRANSCRIPTIONAL ACTIVATOR TTDR-RELATED"/>
    <property type="match status" value="1"/>
</dbReference>
<accession>A0A974P5A5</accession>
<dbReference type="InterPro" id="IPR036388">
    <property type="entry name" value="WH-like_DNA-bd_sf"/>
</dbReference>